<reference evidence="2" key="1">
    <citation type="submission" date="2023-07" db="EMBL/GenBank/DDBJ databases">
        <title>Black Yeasts Isolated from many extreme environments.</title>
        <authorList>
            <person name="Coleine C."/>
            <person name="Stajich J.E."/>
            <person name="Selbmann L."/>
        </authorList>
    </citation>
    <scope>NUCLEOTIDE SEQUENCE</scope>
    <source>
        <strain evidence="2">CCFEE 5485</strain>
    </source>
</reference>
<feature type="region of interest" description="Disordered" evidence="1">
    <location>
        <begin position="129"/>
        <end position="169"/>
    </location>
</feature>
<name>A0AAE0TSK0_9PEZI</name>
<evidence type="ECO:0000313" key="3">
    <source>
        <dbReference type="Proteomes" id="UP001274830"/>
    </source>
</evidence>
<comment type="caution">
    <text evidence="2">The sequence shown here is derived from an EMBL/GenBank/DDBJ whole genome shotgun (WGS) entry which is preliminary data.</text>
</comment>
<sequence length="273" mass="29317">MDLARAFTTRHKKQPEMHITSPMYIGRAASQRAGRPVVRSKISGPLALVSTSNVQLNNAQHIAGASPIEIRTASSGSSVNSMGDHDSDVSSNHNSTGTVTDASSIDESPIEPTAGDNHLSCYFKPAVDTQSNSPVTSPTSATFSSCDTPKLPQRVPSHSKKAHETLHRKNSVRRILSPPASAREMSRTSVEMFNTSSVVEAPKENPFGSELAQLDEVAEEFGQVVHDAETAADITAMKSFGLARYGASDYLSEIHDLIYSAFEEPASDFAGWI</sequence>
<organism evidence="2 3">
    <name type="scientific">Recurvomyces mirabilis</name>
    <dbReference type="NCBI Taxonomy" id="574656"/>
    <lineage>
        <taxon>Eukaryota</taxon>
        <taxon>Fungi</taxon>
        <taxon>Dikarya</taxon>
        <taxon>Ascomycota</taxon>
        <taxon>Pezizomycotina</taxon>
        <taxon>Dothideomycetes</taxon>
        <taxon>Dothideomycetidae</taxon>
        <taxon>Mycosphaerellales</taxon>
        <taxon>Teratosphaeriaceae</taxon>
        <taxon>Recurvomyces</taxon>
    </lineage>
</organism>
<feature type="compositionally biased region" description="Polar residues" evidence="1">
    <location>
        <begin position="129"/>
        <end position="147"/>
    </location>
</feature>
<feature type="region of interest" description="Disordered" evidence="1">
    <location>
        <begin position="73"/>
        <end position="107"/>
    </location>
</feature>
<keyword evidence="3" id="KW-1185">Reference proteome</keyword>
<dbReference type="AlphaFoldDB" id="A0AAE0TSK0"/>
<dbReference type="EMBL" id="JAUTXT010000045">
    <property type="protein sequence ID" value="KAK3671218.1"/>
    <property type="molecule type" value="Genomic_DNA"/>
</dbReference>
<proteinExistence type="predicted"/>
<accession>A0AAE0TSK0</accession>
<evidence type="ECO:0000256" key="1">
    <source>
        <dbReference type="SAM" id="MobiDB-lite"/>
    </source>
</evidence>
<dbReference type="Proteomes" id="UP001274830">
    <property type="component" value="Unassembled WGS sequence"/>
</dbReference>
<evidence type="ECO:0000313" key="2">
    <source>
        <dbReference type="EMBL" id="KAK3671218.1"/>
    </source>
</evidence>
<feature type="compositionally biased region" description="Polar residues" evidence="1">
    <location>
        <begin position="96"/>
        <end position="106"/>
    </location>
</feature>
<protein>
    <submittedName>
        <fullName evidence="2">Uncharacterized protein</fullName>
    </submittedName>
</protein>
<gene>
    <name evidence="2" type="ORF">LTR78_008853</name>
</gene>